<organism evidence="1 2">
    <name type="scientific">Isachenkonia alkalipeptolytica</name>
    <dbReference type="NCBI Taxonomy" id="2565777"/>
    <lineage>
        <taxon>Bacteria</taxon>
        <taxon>Bacillati</taxon>
        <taxon>Bacillota</taxon>
        <taxon>Clostridia</taxon>
        <taxon>Eubacteriales</taxon>
        <taxon>Clostridiaceae</taxon>
        <taxon>Isachenkonia</taxon>
    </lineage>
</organism>
<evidence type="ECO:0000313" key="2">
    <source>
        <dbReference type="Proteomes" id="UP000449710"/>
    </source>
</evidence>
<gene>
    <name evidence="1" type="ORF">ISALK_06295</name>
</gene>
<comment type="caution">
    <text evidence="1">The sequence shown here is derived from an EMBL/GenBank/DDBJ whole genome shotgun (WGS) entry which is preliminary data.</text>
</comment>
<proteinExistence type="predicted"/>
<keyword evidence="2" id="KW-1185">Reference proteome</keyword>
<dbReference type="Proteomes" id="UP000449710">
    <property type="component" value="Unassembled WGS sequence"/>
</dbReference>
<evidence type="ECO:0000313" key="1">
    <source>
        <dbReference type="EMBL" id="NBG88107.1"/>
    </source>
</evidence>
<dbReference type="AlphaFoldDB" id="A0AA44BDM0"/>
<name>A0AA44BDM0_9CLOT</name>
<accession>A0AA44BDM0</accession>
<reference evidence="1 2" key="1">
    <citation type="submission" date="2019-04" db="EMBL/GenBank/DDBJ databases">
        <title>Isachenkonia alkalipeptolytica gen. nov. sp. nov. a new anaerobic, alkiliphilic organothrophic bacterium capable to reduce synthesized ferrihydrite isolated from a soda lake.</title>
        <authorList>
            <person name="Toshchakov S.V."/>
            <person name="Zavarzina D.G."/>
            <person name="Zhilina T.N."/>
            <person name="Kostrikina N.A."/>
            <person name="Kublanov I.V."/>
        </authorList>
    </citation>
    <scope>NUCLEOTIDE SEQUENCE [LARGE SCALE GENOMIC DNA]</scope>
    <source>
        <strain evidence="1 2">Z-1701</strain>
    </source>
</reference>
<protein>
    <submittedName>
        <fullName evidence="1">Uncharacterized protein</fullName>
    </submittedName>
</protein>
<sequence>MKLRNLSNQTLAHGVLKELNHQGKHFTSRPWNYRRPDTTLWWLVPSTDWPAYPYGKYRISKEPQHASIGFWVEKGIKGSVLTMLKPKTVNLLKIDDHWRWHHVMEELINGKFEKRLLEVRNQTKLPVYIQLSAHYVTGDFEPYAKKVRHEEGHRVKYLLKSEQEVEAQELKGSIFKGFDKTTNLEELGEKIKQLPDLDWYWIDFEVYVQVPLVYLKTVDQTEHNDLIDFEEIVEKVFEPFMGLVKEK</sequence>
<dbReference type="RefSeq" id="WP_160720297.1">
    <property type="nucleotide sequence ID" value="NZ_SUMG01000006.1"/>
</dbReference>
<dbReference type="EMBL" id="SUMG01000006">
    <property type="protein sequence ID" value="NBG88107.1"/>
    <property type="molecule type" value="Genomic_DNA"/>
</dbReference>